<accession>A0A1M2VTT6</accession>
<dbReference type="OrthoDB" id="2753716at2759"/>
<feature type="compositionally biased region" description="Acidic residues" evidence="1">
    <location>
        <begin position="350"/>
        <end position="359"/>
    </location>
</feature>
<comment type="caution">
    <text evidence="2">The sequence shown here is derived from an EMBL/GenBank/DDBJ whole genome shotgun (WGS) entry which is preliminary data.</text>
</comment>
<name>A0A1M2VTT6_TRAPU</name>
<feature type="compositionally biased region" description="Polar residues" evidence="1">
    <location>
        <begin position="169"/>
        <end position="188"/>
    </location>
</feature>
<feature type="region of interest" description="Disordered" evidence="1">
    <location>
        <begin position="288"/>
        <end position="369"/>
    </location>
</feature>
<reference evidence="2 3" key="1">
    <citation type="submission" date="2016-10" db="EMBL/GenBank/DDBJ databases">
        <title>Genome sequence of the basidiomycete white-rot fungus Trametes pubescens.</title>
        <authorList>
            <person name="Makela M.R."/>
            <person name="Granchi Z."/>
            <person name="Peng M."/>
            <person name="De Vries R.P."/>
            <person name="Grigoriev I."/>
            <person name="Riley R."/>
            <person name="Hilden K."/>
        </authorList>
    </citation>
    <scope>NUCLEOTIDE SEQUENCE [LARGE SCALE GENOMIC DNA]</scope>
    <source>
        <strain evidence="2 3">FBCC735</strain>
    </source>
</reference>
<dbReference type="Proteomes" id="UP000184267">
    <property type="component" value="Unassembled WGS sequence"/>
</dbReference>
<organism evidence="2 3">
    <name type="scientific">Trametes pubescens</name>
    <name type="common">White-rot fungus</name>
    <dbReference type="NCBI Taxonomy" id="154538"/>
    <lineage>
        <taxon>Eukaryota</taxon>
        <taxon>Fungi</taxon>
        <taxon>Dikarya</taxon>
        <taxon>Basidiomycota</taxon>
        <taxon>Agaricomycotina</taxon>
        <taxon>Agaricomycetes</taxon>
        <taxon>Polyporales</taxon>
        <taxon>Polyporaceae</taxon>
        <taxon>Trametes</taxon>
    </lineage>
</organism>
<dbReference type="AlphaFoldDB" id="A0A1M2VTT6"/>
<proteinExistence type="predicted"/>
<protein>
    <submittedName>
        <fullName evidence="2">Uncharacterized protein</fullName>
    </submittedName>
</protein>
<evidence type="ECO:0000313" key="3">
    <source>
        <dbReference type="Proteomes" id="UP000184267"/>
    </source>
</evidence>
<evidence type="ECO:0000256" key="1">
    <source>
        <dbReference type="SAM" id="MobiDB-lite"/>
    </source>
</evidence>
<gene>
    <name evidence="2" type="ORF">TRAPUB_12475</name>
</gene>
<evidence type="ECO:0000313" key="2">
    <source>
        <dbReference type="EMBL" id="OJT11021.1"/>
    </source>
</evidence>
<dbReference type="EMBL" id="MNAD01000696">
    <property type="protein sequence ID" value="OJT11021.1"/>
    <property type="molecule type" value="Genomic_DNA"/>
</dbReference>
<dbReference type="OMA" id="DMSIPIF"/>
<sequence length="436" mass="48930">MQYAVIRIDTVAMVDHFQDSESAVIEAAKAQAMHAKKYLVYLDHAMDLPFPTSEWFRFGVSPIAATLPLEDLDRGITPDMSIPIFPNEKHPSGRTPIRTLTPFPFHNCYHWADSQLTVRVRRNPKKYDDSGAVKVSTKEHIRMTRILGEDGHRIDDFLDAKEAADLATQRASRAYSPSSQDSRLSATSDDAEIDCAGVNGTQSPNEDDDDDSFTESAESADSVEGILRMDILNLLHHDDDEEESLPLVDLWFDLDQHLSEGDIPSPHDLYKEWDAVAKIVRDARSRHPEVPFPRRNGTLGMDFEDNTSAGENEVGDEFEDAVEFEEDREVYTYGVEEDDEDDKDEMRNTEDEDGDEIEEPLSSRAARSLSIPVPIPTSTKFFNRPTSSTDWDDVLLQQLLLVPARPNCPSSAHAAAPKFSRAYGSSSWKYMPTSAA</sequence>
<dbReference type="STRING" id="154538.A0A1M2VTT6"/>
<feature type="compositionally biased region" description="Acidic residues" evidence="1">
    <location>
        <begin position="313"/>
        <end position="328"/>
    </location>
</feature>
<feature type="region of interest" description="Disordered" evidence="1">
    <location>
        <begin position="169"/>
        <end position="220"/>
    </location>
</feature>
<keyword evidence="3" id="KW-1185">Reference proteome</keyword>